<name>I5B5Y0_9BACT</name>
<proteinExistence type="predicted"/>
<dbReference type="Proteomes" id="UP000005778">
    <property type="component" value="Chromosome"/>
</dbReference>
<reference evidence="1 2" key="1">
    <citation type="submission" date="2011-09" db="EMBL/GenBank/DDBJ databases">
        <authorList>
            <consortium name="US DOE Joint Genome Institute (JGI-PGF)"/>
            <person name="Lucas S."/>
            <person name="Han J."/>
            <person name="Lapidus A."/>
            <person name="Cheng J.-F."/>
            <person name="Goodwin L."/>
            <person name="Pitluck S."/>
            <person name="Peters L."/>
            <person name="Land M.L."/>
            <person name="Hauser L."/>
            <person name="Orellana R."/>
            <person name="Lovley D."/>
            <person name="Woyke T.J."/>
        </authorList>
    </citation>
    <scope>NUCLEOTIDE SEQUENCE [LARGE SCALE GENOMIC DNA]</scope>
    <source>
        <strain evidence="1 2">2ac9</strain>
    </source>
</reference>
<dbReference type="EMBL" id="CM001488">
    <property type="protein sequence ID" value="EIM64893.1"/>
    <property type="molecule type" value="Genomic_DNA"/>
</dbReference>
<dbReference type="eggNOG" id="COG1943">
    <property type="taxonomic scope" value="Bacteria"/>
</dbReference>
<gene>
    <name evidence="1" type="ORF">DespoDRAFT_03090</name>
</gene>
<dbReference type="STRING" id="879212.DespoDRAFT_03090"/>
<dbReference type="AlphaFoldDB" id="I5B5Y0"/>
<evidence type="ECO:0000313" key="2">
    <source>
        <dbReference type="Proteomes" id="UP000005778"/>
    </source>
</evidence>
<keyword evidence="2" id="KW-1185">Reference proteome</keyword>
<protein>
    <submittedName>
        <fullName evidence="1">Uncharacterized protein</fullName>
    </submittedName>
</protein>
<reference evidence="1 2" key="2">
    <citation type="submission" date="2012-02" db="EMBL/GenBank/DDBJ databases">
        <title>Improved High-Quality Draft sequence of Desulfobacter postgatei 2ac9.</title>
        <authorList>
            <consortium name="US DOE Joint Genome Institute"/>
            <person name="Lucas S."/>
            <person name="Han J."/>
            <person name="Lapidus A."/>
            <person name="Cheng J.-F."/>
            <person name="Goodwin L."/>
            <person name="Pitluck S."/>
            <person name="Peters L."/>
            <person name="Ovchinnikova G."/>
            <person name="Held B."/>
            <person name="Detter J.C."/>
            <person name="Han C."/>
            <person name="Tapia R."/>
            <person name="Land M."/>
            <person name="Hauser L."/>
            <person name="Kyrpides N."/>
            <person name="Ivanova N."/>
            <person name="Pagani I."/>
            <person name="Orellana R."/>
            <person name="Lovley D."/>
            <person name="Woyke T."/>
        </authorList>
    </citation>
    <scope>NUCLEOTIDE SEQUENCE [LARGE SCALE GENOMIC DNA]</scope>
    <source>
        <strain evidence="1 2">2ac9</strain>
    </source>
</reference>
<sequence>MPPQKRVFKIEHESLARANRHFIPGYIWHITHRCHKREFLLTFSKDKKRWVSAIGRNCVSAGDSYQLREPQASYNADFGFKNGSIGLENTFEWRYFLKFIMLTWPDPKPPQAL</sequence>
<dbReference type="HOGENOM" id="CLU_2129430_0_0_7"/>
<accession>I5B5Y0</accession>
<evidence type="ECO:0000313" key="1">
    <source>
        <dbReference type="EMBL" id="EIM64893.1"/>
    </source>
</evidence>
<organism evidence="1 2">
    <name type="scientific">Desulfobacter postgatei 2ac9</name>
    <dbReference type="NCBI Taxonomy" id="879212"/>
    <lineage>
        <taxon>Bacteria</taxon>
        <taxon>Pseudomonadati</taxon>
        <taxon>Thermodesulfobacteriota</taxon>
        <taxon>Desulfobacteria</taxon>
        <taxon>Desulfobacterales</taxon>
        <taxon>Desulfobacteraceae</taxon>
        <taxon>Desulfobacter</taxon>
    </lineage>
</organism>